<feature type="transmembrane region" description="Helical" evidence="1">
    <location>
        <begin position="132"/>
        <end position="151"/>
    </location>
</feature>
<dbReference type="AlphaFoldDB" id="A0A8H4QFS1"/>
<evidence type="ECO:0000256" key="1">
    <source>
        <dbReference type="SAM" id="Phobius"/>
    </source>
</evidence>
<keyword evidence="3" id="KW-1185">Reference proteome</keyword>
<organism evidence="2 3">
    <name type="scientific">Agrocybe pediades</name>
    <dbReference type="NCBI Taxonomy" id="84607"/>
    <lineage>
        <taxon>Eukaryota</taxon>
        <taxon>Fungi</taxon>
        <taxon>Dikarya</taxon>
        <taxon>Basidiomycota</taxon>
        <taxon>Agaricomycotina</taxon>
        <taxon>Agaricomycetes</taxon>
        <taxon>Agaricomycetidae</taxon>
        <taxon>Agaricales</taxon>
        <taxon>Agaricineae</taxon>
        <taxon>Strophariaceae</taxon>
        <taxon>Agrocybe</taxon>
    </lineage>
</organism>
<accession>A0A8H4QFS1</accession>
<reference evidence="2 3" key="1">
    <citation type="submission" date="2019-12" db="EMBL/GenBank/DDBJ databases">
        <authorList>
            <person name="Floudas D."/>
            <person name="Bentzer J."/>
            <person name="Ahren D."/>
            <person name="Johansson T."/>
            <person name="Persson P."/>
            <person name="Tunlid A."/>
        </authorList>
    </citation>
    <scope>NUCLEOTIDE SEQUENCE [LARGE SCALE GENOMIC DNA]</scope>
    <source>
        <strain evidence="2 3">CBS 102.39</strain>
    </source>
</reference>
<gene>
    <name evidence="2" type="ORF">D9613_012273</name>
</gene>
<feature type="transmembrane region" description="Helical" evidence="1">
    <location>
        <begin position="30"/>
        <end position="47"/>
    </location>
</feature>
<keyword evidence="1" id="KW-1133">Transmembrane helix</keyword>
<proteinExistence type="predicted"/>
<keyword evidence="1" id="KW-0472">Membrane</keyword>
<feature type="transmembrane region" description="Helical" evidence="1">
    <location>
        <begin position="211"/>
        <end position="235"/>
    </location>
</feature>
<dbReference type="Proteomes" id="UP000521872">
    <property type="component" value="Unassembled WGS sequence"/>
</dbReference>
<evidence type="ECO:0000313" key="3">
    <source>
        <dbReference type="Proteomes" id="UP000521872"/>
    </source>
</evidence>
<feature type="transmembrane region" description="Helical" evidence="1">
    <location>
        <begin position="255"/>
        <end position="274"/>
    </location>
</feature>
<feature type="transmembrane region" description="Helical" evidence="1">
    <location>
        <begin position="171"/>
        <end position="190"/>
    </location>
</feature>
<name>A0A8H4QFS1_9AGAR</name>
<feature type="transmembrane region" description="Helical" evidence="1">
    <location>
        <begin position="59"/>
        <end position="81"/>
    </location>
</feature>
<sequence length="373" mass="41927">MSPVTLDVANSGVSSPLVYLPPELAHQVNVALYIHIGSTTLLIWDVLNNLRNDYRILSYYKAGFQTIVYFITRITLLVYALGRTVLLTAPVQDCGKLQMVLSGFLAVFVSGTMLSFYLRVYALYPDNRRVKILYGVWWLAVVGMSGTFALSFTAEHLGPTDYCIEGVKGHFLGPTAVLLLVSDSFTYVAVTYRLYNLFLDSESNTQERLRLVVFGASLPIFWKVVLLDSQLYFMVNLFTKVLLVFTVHLWTAPRSVMFFICHLVLANILSGRIFRTIKMNYDRVDGPSLSEVKTSLVFAGNPNLGTRRSTQITFPSSKDVVRSDEEDSEMEKGVFHKSCARLDVALGESIEVKWRAFLDESAKEGSLHAKHLL</sequence>
<feature type="transmembrane region" description="Helical" evidence="1">
    <location>
        <begin position="101"/>
        <end position="120"/>
    </location>
</feature>
<dbReference type="EMBL" id="JAACJL010000061">
    <property type="protein sequence ID" value="KAF4609592.1"/>
    <property type="molecule type" value="Genomic_DNA"/>
</dbReference>
<comment type="caution">
    <text evidence="2">The sequence shown here is derived from an EMBL/GenBank/DDBJ whole genome shotgun (WGS) entry which is preliminary data.</text>
</comment>
<protein>
    <submittedName>
        <fullName evidence="2">Uncharacterized protein</fullName>
    </submittedName>
</protein>
<evidence type="ECO:0000313" key="2">
    <source>
        <dbReference type="EMBL" id="KAF4609592.1"/>
    </source>
</evidence>
<keyword evidence="1" id="KW-0812">Transmembrane</keyword>